<dbReference type="PANTHER" id="PTHR32063:SF11">
    <property type="entry name" value="CATION OR DRUG EFFLUX SYSTEM PROTEIN"/>
    <property type="match status" value="1"/>
</dbReference>
<feature type="transmembrane region" description="Helical" evidence="9">
    <location>
        <begin position="440"/>
        <end position="460"/>
    </location>
</feature>
<dbReference type="FunFam" id="3.30.2090.10:FF:000001">
    <property type="entry name" value="Efflux pump membrane transporter"/>
    <property type="match status" value="1"/>
</dbReference>
<dbReference type="SUPFAM" id="SSF82866">
    <property type="entry name" value="Multidrug efflux transporter AcrB transmembrane domain"/>
    <property type="match status" value="2"/>
</dbReference>
<dbReference type="PANTHER" id="PTHR32063">
    <property type="match status" value="1"/>
</dbReference>
<dbReference type="GO" id="GO:0005886">
    <property type="term" value="C:plasma membrane"/>
    <property type="evidence" value="ECO:0007669"/>
    <property type="project" value="UniProtKB-SubCell"/>
</dbReference>
<dbReference type="Gene3D" id="3.30.70.1430">
    <property type="entry name" value="Multidrug efflux transporter AcrB pore domain"/>
    <property type="match status" value="2"/>
</dbReference>
<comment type="similarity">
    <text evidence="2 9">Belongs to the resistance-nodulation-cell division (RND) (TC 2.A.6) family.</text>
</comment>
<evidence type="ECO:0000256" key="6">
    <source>
        <dbReference type="ARBA" id="ARBA00022692"/>
    </source>
</evidence>
<dbReference type="GO" id="GO:0009636">
    <property type="term" value="P:response to toxic substance"/>
    <property type="evidence" value="ECO:0007669"/>
    <property type="project" value="UniProtKB-ARBA"/>
</dbReference>
<evidence type="ECO:0000259" key="10">
    <source>
        <dbReference type="PROSITE" id="PS50156"/>
    </source>
</evidence>
<dbReference type="Gene3D" id="3.30.70.1320">
    <property type="entry name" value="Multidrug efflux transporter AcrB pore domain like"/>
    <property type="match status" value="1"/>
</dbReference>
<feature type="transmembrane region" description="Helical" evidence="9">
    <location>
        <begin position="906"/>
        <end position="928"/>
    </location>
</feature>
<feature type="transmembrane region" description="Helical" evidence="9">
    <location>
        <begin position="369"/>
        <end position="389"/>
    </location>
</feature>
<evidence type="ECO:0000256" key="7">
    <source>
        <dbReference type="ARBA" id="ARBA00022989"/>
    </source>
</evidence>
<evidence type="ECO:0000256" key="3">
    <source>
        <dbReference type="ARBA" id="ARBA00022448"/>
    </source>
</evidence>
<feature type="transmembrane region" description="Helical" evidence="9">
    <location>
        <begin position="551"/>
        <end position="572"/>
    </location>
</feature>
<evidence type="ECO:0000256" key="4">
    <source>
        <dbReference type="ARBA" id="ARBA00022475"/>
    </source>
</evidence>
<organism evidence="11 12">
    <name type="scientific">Pseudomonas vancouverensis</name>
    <dbReference type="NCBI Taxonomy" id="95300"/>
    <lineage>
        <taxon>Bacteria</taxon>
        <taxon>Pseudomonadati</taxon>
        <taxon>Pseudomonadota</taxon>
        <taxon>Gammaproteobacteria</taxon>
        <taxon>Pseudomonadales</taxon>
        <taxon>Pseudomonadaceae</taxon>
        <taxon>Pseudomonas</taxon>
    </lineage>
</organism>
<keyword evidence="6 9" id="KW-0812">Transmembrane</keyword>
<dbReference type="FunFam" id="3.30.2090.10:FF:000007">
    <property type="entry name" value="Efflux pump membrane transporter"/>
    <property type="match status" value="1"/>
</dbReference>
<evidence type="ECO:0000313" key="11">
    <source>
        <dbReference type="EMBL" id="TDB60561.1"/>
    </source>
</evidence>
<dbReference type="InterPro" id="IPR001036">
    <property type="entry name" value="Acrflvin-R"/>
</dbReference>
<evidence type="ECO:0000256" key="5">
    <source>
        <dbReference type="ARBA" id="ARBA00022519"/>
    </source>
</evidence>
<dbReference type="Proteomes" id="UP000295254">
    <property type="component" value="Unassembled WGS sequence"/>
</dbReference>
<dbReference type="GO" id="GO:0042910">
    <property type="term" value="F:xenobiotic transmembrane transporter activity"/>
    <property type="evidence" value="ECO:0007669"/>
    <property type="project" value="TreeGrafter"/>
</dbReference>
<keyword evidence="12" id="KW-1185">Reference proteome</keyword>
<feature type="domain" description="SSD" evidence="10">
    <location>
        <begin position="368"/>
        <end position="497"/>
    </location>
</feature>
<protein>
    <recommendedName>
        <fullName evidence="9">Efflux pump membrane transporter</fullName>
    </recommendedName>
</protein>
<accession>A0A1H2NG50</accession>
<evidence type="ECO:0000256" key="2">
    <source>
        <dbReference type="ARBA" id="ARBA00010942"/>
    </source>
</evidence>
<feature type="transmembrane region" description="Helical" evidence="9">
    <location>
        <begin position="342"/>
        <end position="362"/>
    </location>
</feature>
<proteinExistence type="inferred from homology"/>
<dbReference type="EMBL" id="RRZK01000023">
    <property type="protein sequence ID" value="TDB60561.1"/>
    <property type="molecule type" value="Genomic_DNA"/>
</dbReference>
<feature type="transmembrane region" description="Helical" evidence="9">
    <location>
        <begin position="1011"/>
        <end position="1037"/>
    </location>
</feature>
<feature type="transmembrane region" description="Helical" evidence="9">
    <location>
        <begin position="395"/>
        <end position="419"/>
    </location>
</feature>
<dbReference type="SUPFAM" id="SSF82693">
    <property type="entry name" value="Multidrug efflux transporter AcrB pore domain, PN1, PN2, PC1 and PC2 subdomains"/>
    <property type="match status" value="4"/>
</dbReference>
<dbReference type="OrthoDB" id="9757904at2"/>
<name>A0A1H2NG50_PSEVA</name>
<keyword evidence="5 9" id="KW-0997">Cell inner membrane</keyword>
<dbReference type="FunFam" id="3.30.70.1430:FF:000001">
    <property type="entry name" value="Efflux pump membrane transporter"/>
    <property type="match status" value="1"/>
</dbReference>
<keyword evidence="8 9" id="KW-0472">Membrane</keyword>
<evidence type="ECO:0000256" key="8">
    <source>
        <dbReference type="ARBA" id="ARBA00023136"/>
    </source>
</evidence>
<feature type="transmembrane region" description="Helical" evidence="9">
    <location>
        <begin position="978"/>
        <end position="999"/>
    </location>
</feature>
<reference evidence="12" key="1">
    <citation type="journal article" date="2019" name="bioRxiv">
        <title>Bacterially produced spermidine induces plant systemic susceptibility to pathogens.</title>
        <authorList>
            <person name="Melnyk R.A."/>
            <person name="Beskrovnaya P.A."/>
            <person name="Liu Z."/>
            <person name="Song Y."/>
            <person name="Haney C.H."/>
        </authorList>
    </citation>
    <scope>NUCLEOTIDE SEQUENCE [LARGE SCALE GENOMIC DNA]</scope>
    <source>
        <strain evidence="12">Dha-51</strain>
    </source>
</reference>
<comment type="caution">
    <text evidence="11">The sequence shown here is derived from an EMBL/GenBank/DDBJ whole genome shotgun (WGS) entry which is preliminary data.</text>
</comment>
<dbReference type="NCBIfam" id="NF000282">
    <property type="entry name" value="RND_permease_1"/>
    <property type="match status" value="1"/>
</dbReference>
<keyword evidence="4" id="KW-1003">Cell membrane</keyword>
<sequence>MNFSQFFISRPIFAAVLSLLILIAGAISLFQLPISEYPEVVPPTVVVRANFPGANPKVIGETVAAPLEQAITGVENMLYMSSQSTADGKITLTITFALGTDLDNAQVQVQNRVTRTEPKLPEEVTRIGITVDKASPDLTMVVHLTSPDKRYDMLYLSNYAILNIKDELARLGGVGDVQLFGMGDYSLRVWLDPNKTASRNLTATDVVSAIREQNRQVAAGALGAPPAPNAQSFQLSVNTQGRLVSEEEFENIIIRSGDNGEITRLKDIARVELGSSQYALRSLLNNQPAVAIPIFQRPGSNAIEISNEVREKMAELKKSFPEGMDFSIVYDPTIFVRGSIEAVVHTLFEALILVVLVVILFLQTWRASIIPLVAVPVSLIGTFAVMHLFGFSLNALSLFGLVLAIGIVVDDAIVVVENVERNIELGLTPVEATKRAMREVTGPIIATALVLCAVFVPAAFISGLTGQFYKQFALTIAISTVISAFNSLTLSPALAAVLLKGHDAPKDRFSKVLDKMFGGWLFRPFNRFFEKASHGYVGTVARVIRSSGIALLLYAGLMVLTFFGFSTTPTGFVPGQDKQYLVAFAQLPDASSLDRTEDVIKRMSDLALKQPGVESAVAFPGLSINGFTNSPNAGIVFVTLKPFDERKDPSMSAGAIAGALNGQYANIQEAYMAIFPPPPVQGLGTIGGFRLQIEDRGNLGYDELYKETMNIIAKSHNVPELAGLFTSYTVNVPQVDAAIDREKAKTHGVAVSDIFDTLQIYLGSLYANDFNRFGRTYQVNVQAEQQFRLESDQIGQLKVRNNKGEMIPLATFIKVSDTSGPDRVMHYNGFITAEINGAAAPGYSSGQAEKAIEKLLKEELPNGMTYEWTDLTYQQILSGNTALFVFPLCVLLAFLVLAAQYESWSLPLAVILIVPMTLLSAITGVIASGGDNNIFTQIGLIVLVGLACKNAILIVEFAKDKQLEGMNPLAAVLEACRLRLRPILMTSFAFIMGVVPLVFSSGAGAEMRHAMGVAVFSGMLGVTFFGLLLTPVFYVLIRNFVERGQARKAAKAAQANLTLESH</sequence>
<comment type="subcellular location">
    <subcellularLocation>
        <location evidence="1 9">Cell inner membrane</location>
        <topology evidence="1 9">Multi-pass membrane protein</topology>
    </subcellularLocation>
</comment>
<dbReference type="GO" id="GO:0015562">
    <property type="term" value="F:efflux transmembrane transporter activity"/>
    <property type="evidence" value="ECO:0007669"/>
    <property type="project" value="InterPro"/>
</dbReference>
<dbReference type="SUPFAM" id="SSF82714">
    <property type="entry name" value="Multidrug efflux transporter AcrB TolC docking domain, DN and DC subdomains"/>
    <property type="match status" value="2"/>
</dbReference>
<dbReference type="STRING" id="95300.SAMN05216558_2122"/>
<dbReference type="Gene3D" id="3.30.2090.10">
    <property type="entry name" value="Multidrug efflux transporter AcrB TolC docking domain, DN and DC subdomains"/>
    <property type="match status" value="2"/>
</dbReference>
<dbReference type="PRINTS" id="PR00702">
    <property type="entry name" value="ACRIFLAVINRP"/>
</dbReference>
<evidence type="ECO:0000256" key="9">
    <source>
        <dbReference type="RuleBase" id="RU364070"/>
    </source>
</evidence>
<dbReference type="Gene3D" id="1.20.1640.10">
    <property type="entry name" value="Multidrug efflux transporter AcrB transmembrane domain"/>
    <property type="match status" value="2"/>
</dbReference>
<dbReference type="RefSeq" id="WP_093220658.1">
    <property type="nucleotide sequence ID" value="NZ_LT629803.1"/>
</dbReference>
<feature type="transmembrane region" description="Helical" evidence="9">
    <location>
        <begin position="472"/>
        <end position="499"/>
    </location>
</feature>
<dbReference type="FunFam" id="3.30.70.1430:FF:000002">
    <property type="entry name" value="Efflux pump membrane transporter"/>
    <property type="match status" value="1"/>
</dbReference>
<dbReference type="InterPro" id="IPR000731">
    <property type="entry name" value="SSD"/>
</dbReference>
<dbReference type="Pfam" id="PF00873">
    <property type="entry name" value="ACR_tran"/>
    <property type="match status" value="1"/>
</dbReference>
<dbReference type="NCBIfam" id="TIGR00915">
    <property type="entry name" value="2A0602"/>
    <property type="match status" value="1"/>
</dbReference>
<dbReference type="AlphaFoldDB" id="A0A1H2NG50"/>
<feature type="transmembrane region" description="Helical" evidence="9">
    <location>
        <begin position="881"/>
        <end position="899"/>
    </location>
</feature>
<feature type="transmembrane region" description="Helical" evidence="9">
    <location>
        <begin position="12"/>
        <end position="34"/>
    </location>
</feature>
<evidence type="ECO:0000256" key="1">
    <source>
        <dbReference type="ARBA" id="ARBA00004429"/>
    </source>
</evidence>
<dbReference type="PROSITE" id="PS50156">
    <property type="entry name" value="SSD"/>
    <property type="match status" value="1"/>
</dbReference>
<feature type="transmembrane region" description="Helical" evidence="9">
    <location>
        <begin position="934"/>
        <end position="957"/>
    </location>
</feature>
<dbReference type="InterPro" id="IPR004764">
    <property type="entry name" value="MdtF-like"/>
</dbReference>
<dbReference type="InterPro" id="IPR027463">
    <property type="entry name" value="AcrB_DN_DC_subdom"/>
</dbReference>
<keyword evidence="7 9" id="KW-1133">Transmembrane helix</keyword>
<evidence type="ECO:0000313" key="12">
    <source>
        <dbReference type="Proteomes" id="UP000295254"/>
    </source>
</evidence>
<dbReference type="Gene3D" id="3.30.70.1440">
    <property type="entry name" value="Multidrug efflux transporter AcrB pore domain"/>
    <property type="match status" value="1"/>
</dbReference>
<gene>
    <name evidence="11" type="ORF">EIY72_17115</name>
</gene>
<dbReference type="FunFam" id="1.20.1640.10:FF:000001">
    <property type="entry name" value="Efflux pump membrane transporter"/>
    <property type="match status" value="1"/>
</dbReference>
<keyword evidence="3 9" id="KW-0813">Transport</keyword>